<dbReference type="STRING" id="247156.NFA_15140"/>
<dbReference type="KEGG" id="nfa:NFA_15140"/>
<proteinExistence type="predicted"/>
<evidence type="ECO:0000313" key="2">
    <source>
        <dbReference type="Proteomes" id="UP000006820"/>
    </source>
</evidence>
<dbReference type="Proteomes" id="UP000006820">
    <property type="component" value="Chromosome"/>
</dbReference>
<dbReference type="AlphaFoldDB" id="Q5YZN2"/>
<keyword evidence="2" id="KW-1185">Reference proteome</keyword>
<name>Q5YZN2_NOCFA</name>
<gene>
    <name evidence="1" type="ordered locus">NFA_15140</name>
</gene>
<dbReference type="HOGENOM" id="CLU_2035596_0_0_11"/>
<protein>
    <submittedName>
        <fullName evidence="1">Uncharacterized protein</fullName>
    </submittedName>
</protein>
<accession>Q5YZN2</accession>
<evidence type="ECO:0000313" key="1">
    <source>
        <dbReference type="EMBL" id="BAD56359.1"/>
    </source>
</evidence>
<sequence length="121" mass="13697">MPCAPLPRGLWSSRCSWRRCCPGSCGGPALMAEPHVDNTEHGHITWWKGFGPANYGPYTGTCPHHVDADSWLRPVAWGWDFKHYTLDQCQRCGARAWHDERIRPTTQWIASRPDLVGVSRA</sequence>
<reference evidence="1 2" key="1">
    <citation type="journal article" date="2004" name="Proc. Natl. Acad. Sci. U.S.A.">
        <title>The complete genomic sequence of Nocardia farcinica IFM 10152.</title>
        <authorList>
            <person name="Ishikawa J."/>
            <person name="Yamashita A."/>
            <person name="Mikami Y."/>
            <person name="Hoshino Y."/>
            <person name="Kurita H."/>
            <person name="Hotta K."/>
            <person name="Shiba T."/>
            <person name="Hattori M."/>
        </authorList>
    </citation>
    <scope>NUCLEOTIDE SEQUENCE [LARGE SCALE GENOMIC DNA]</scope>
    <source>
        <strain evidence="1 2">IFM 10152</strain>
    </source>
</reference>
<organism evidence="1 2">
    <name type="scientific">Nocardia farcinica (strain IFM 10152)</name>
    <dbReference type="NCBI Taxonomy" id="247156"/>
    <lineage>
        <taxon>Bacteria</taxon>
        <taxon>Bacillati</taxon>
        <taxon>Actinomycetota</taxon>
        <taxon>Actinomycetes</taxon>
        <taxon>Mycobacteriales</taxon>
        <taxon>Nocardiaceae</taxon>
        <taxon>Nocardia</taxon>
    </lineage>
</organism>
<dbReference type="EMBL" id="AP006618">
    <property type="protein sequence ID" value="BAD56359.1"/>
    <property type="molecule type" value="Genomic_DNA"/>
</dbReference>